<accession>A0A3B5K811</accession>
<dbReference type="InParanoid" id="A0A3B5K811"/>
<proteinExistence type="predicted"/>
<dbReference type="OMA" id="RHNDYIT"/>
<evidence type="ECO:0000256" key="1">
    <source>
        <dbReference type="SAM" id="Phobius"/>
    </source>
</evidence>
<evidence type="ECO:0000313" key="3">
    <source>
        <dbReference type="Proteomes" id="UP000005226"/>
    </source>
</evidence>
<dbReference type="Ensembl" id="ENSTRUT00000050715.2">
    <property type="protein sequence ID" value="ENSTRUP00000051533.2"/>
    <property type="gene ID" value="ENSTRUG00000022223.2"/>
</dbReference>
<keyword evidence="1" id="KW-0472">Membrane</keyword>
<reference evidence="2" key="3">
    <citation type="submission" date="2025-09" db="UniProtKB">
        <authorList>
            <consortium name="Ensembl"/>
        </authorList>
    </citation>
    <scope>IDENTIFICATION</scope>
</reference>
<feature type="transmembrane region" description="Helical" evidence="1">
    <location>
        <begin position="12"/>
        <end position="35"/>
    </location>
</feature>
<name>A0A3B5K811_TAKRU</name>
<keyword evidence="1" id="KW-1133">Transmembrane helix</keyword>
<dbReference type="AlphaFoldDB" id="A0A3B5K811"/>
<keyword evidence="1" id="KW-0812">Transmembrane</keyword>
<protein>
    <submittedName>
        <fullName evidence="2">Uncharacterized protein</fullName>
    </submittedName>
</protein>
<evidence type="ECO:0000313" key="2">
    <source>
        <dbReference type="Ensembl" id="ENSTRUP00000051533.2"/>
    </source>
</evidence>
<dbReference type="GeneTree" id="ENSGT01150000287408"/>
<keyword evidence="3" id="KW-1185">Reference proteome</keyword>
<organism evidence="2 3">
    <name type="scientific">Takifugu rubripes</name>
    <name type="common">Japanese pufferfish</name>
    <name type="synonym">Fugu rubripes</name>
    <dbReference type="NCBI Taxonomy" id="31033"/>
    <lineage>
        <taxon>Eukaryota</taxon>
        <taxon>Metazoa</taxon>
        <taxon>Chordata</taxon>
        <taxon>Craniata</taxon>
        <taxon>Vertebrata</taxon>
        <taxon>Euteleostomi</taxon>
        <taxon>Actinopterygii</taxon>
        <taxon>Neopterygii</taxon>
        <taxon>Teleostei</taxon>
        <taxon>Neoteleostei</taxon>
        <taxon>Acanthomorphata</taxon>
        <taxon>Eupercaria</taxon>
        <taxon>Tetraodontiformes</taxon>
        <taxon>Tetradontoidea</taxon>
        <taxon>Tetraodontidae</taxon>
        <taxon>Takifugu</taxon>
    </lineage>
</organism>
<dbReference type="Proteomes" id="UP000005226">
    <property type="component" value="Chromosome 22"/>
</dbReference>
<reference evidence="2" key="2">
    <citation type="submission" date="2025-08" db="UniProtKB">
        <authorList>
            <consortium name="Ensembl"/>
        </authorList>
    </citation>
    <scope>IDENTIFICATION</scope>
</reference>
<reference evidence="2 3" key="1">
    <citation type="journal article" date="2011" name="Genome Biol. Evol.">
        <title>Integration of the genetic map and genome assembly of fugu facilitates insights into distinct features of genome evolution in teleosts and mammals.</title>
        <authorList>
            <person name="Kai W."/>
            <person name="Kikuchi K."/>
            <person name="Tohari S."/>
            <person name="Chew A.K."/>
            <person name="Tay A."/>
            <person name="Fujiwara A."/>
            <person name="Hosoya S."/>
            <person name="Suetake H."/>
            <person name="Naruse K."/>
            <person name="Brenner S."/>
            <person name="Suzuki Y."/>
            <person name="Venkatesh B."/>
        </authorList>
    </citation>
    <scope>NUCLEOTIDE SEQUENCE [LARGE SCALE GENOMIC DNA]</scope>
</reference>
<sequence length="127" mass="14470">MYYLSSHPGLHLLNLLLASFHGNLLSFIQTVLQVFDSLLHVLLHAFQVSAGVLLFLQFLCHHGRISNGLLGLFLSISRALKRIYNSLLVSLCLFHLLVFFSQLAFNISFNLVEFQLDSENFSFLMLQ</sequence>
<feature type="transmembrane region" description="Helical" evidence="1">
    <location>
        <begin position="83"/>
        <end position="105"/>
    </location>
</feature>